<dbReference type="InterPro" id="IPR001461">
    <property type="entry name" value="Aspartic_peptidase_A1"/>
</dbReference>
<keyword evidence="5" id="KW-0645">Protease</keyword>
<keyword evidence="3" id="KW-0472">Membrane</keyword>
<feature type="domain" description="Peptidase A1" evidence="4">
    <location>
        <begin position="101"/>
        <end position="434"/>
    </location>
</feature>
<dbReference type="OrthoDB" id="2563011at2759"/>
<gene>
    <name evidence="5" type="ORF">BT62DRAFT_699640</name>
</gene>
<feature type="compositionally biased region" description="Polar residues" evidence="2">
    <location>
        <begin position="582"/>
        <end position="591"/>
    </location>
</feature>
<dbReference type="Proteomes" id="UP000812287">
    <property type="component" value="Unassembled WGS sequence"/>
</dbReference>
<feature type="region of interest" description="Disordered" evidence="2">
    <location>
        <begin position="524"/>
        <end position="552"/>
    </location>
</feature>
<dbReference type="EMBL" id="MU250591">
    <property type="protein sequence ID" value="KAG7439527.1"/>
    <property type="molecule type" value="Genomic_DNA"/>
</dbReference>
<dbReference type="Gene3D" id="2.40.70.10">
    <property type="entry name" value="Acid Proteases"/>
    <property type="match status" value="2"/>
</dbReference>
<evidence type="ECO:0000256" key="2">
    <source>
        <dbReference type="SAM" id="MobiDB-lite"/>
    </source>
</evidence>
<proteinExistence type="inferred from homology"/>
<dbReference type="PANTHER" id="PTHR47966">
    <property type="entry name" value="BETA-SITE APP-CLEAVING ENZYME, ISOFORM A-RELATED"/>
    <property type="match status" value="1"/>
</dbReference>
<keyword evidence="6" id="KW-1185">Reference proteome</keyword>
<dbReference type="RefSeq" id="XP_043033027.1">
    <property type="nucleotide sequence ID" value="XM_043181930.1"/>
</dbReference>
<reference evidence="5" key="1">
    <citation type="submission" date="2020-11" db="EMBL/GenBank/DDBJ databases">
        <title>Adaptations for nitrogen fixation in a non-lichenized fungal sporocarp promotes dispersal by wood-feeding termites.</title>
        <authorList>
            <consortium name="DOE Joint Genome Institute"/>
            <person name="Koch R.A."/>
            <person name="Yoon G."/>
            <person name="Arayal U."/>
            <person name="Lail K."/>
            <person name="Amirebrahimi M."/>
            <person name="Labutti K."/>
            <person name="Lipzen A."/>
            <person name="Riley R."/>
            <person name="Barry K."/>
            <person name="Henrissat B."/>
            <person name="Grigoriev I.V."/>
            <person name="Herr J.R."/>
            <person name="Aime M.C."/>
        </authorList>
    </citation>
    <scope>NUCLEOTIDE SEQUENCE</scope>
    <source>
        <strain evidence="5">MCA 3950</strain>
    </source>
</reference>
<protein>
    <submittedName>
        <fullName evidence="5">Acid protease</fullName>
    </submittedName>
</protein>
<sequence>MKPVLSGSSTEILMQLKICPHRLRFREGFRTSEGVSIKICSIRTHGVRTWSCCFVMKISLICLGFAASLLLVAGLDLQRRDAPPGTLQVPISVDSNKKNSVHVNMSPGPRSQNFTFVLSFGTGYTVVAGTACDTCDGVTPYNQSASTTVAQLPGSQNVSIVNATAGGNLITEDCSLRLSNGSGWFYPNQTIILANQSDSLFSPGHSGIIGLGTNARDGNFDATVYGGWLSKNPSQTNFSFGMALNQAPDDTQSIASDSDSNGGVFHWLEPDPSYYDGDVAWKNMVPFNSSSLVADFHITMDSWTFSTSLGNSSQSGDLVTLIDPMFSTMTFPQGAAALVYAGVPGASVVANTSITNIWGVPCLSRTNLTLTFGDLSVVIDESVLVRNQGGECFGAIEEWSSPLTTEYLLGSSFLSSVYVIFIVSSASDGMVGFAQRAGNAKSKGLNAASIVGVALGSAAFAIAVIVVAVLIYCAWRRRRRVAADSVIAPYTPKTPLSSSISTSTPLSPEIVTSYTPVSTDYGYSLPATSNRSESPTIHGLPDHPPPYSGQGGGLIQVVERWRQDENPAVYIGPPPGGKRIKNTSSTVVNTT</sequence>
<dbReference type="InterPro" id="IPR033121">
    <property type="entry name" value="PEPTIDASE_A1"/>
</dbReference>
<dbReference type="PANTHER" id="PTHR47966:SF57">
    <property type="entry name" value="PEPTIDASE A1 DOMAIN-CONTAINING PROTEIN"/>
    <property type="match status" value="1"/>
</dbReference>
<evidence type="ECO:0000313" key="6">
    <source>
        <dbReference type="Proteomes" id="UP000812287"/>
    </source>
</evidence>
<name>A0A9P7VFB5_9AGAR</name>
<feature type="transmembrane region" description="Helical" evidence="3">
    <location>
        <begin position="54"/>
        <end position="75"/>
    </location>
</feature>
<feature type="compositionally biased region" description="Polar residues" evidence="2">
    <location>
        <begin position="526"/>
        <end position="535"/>
    </location>
</feature>
<dbReference type="GO" id="GO:0004190">
    <property type="term" value="F:aspartic-type endopeptidase activity"/>
    <property type="evidence" value="ECO:0007669"/>
    <property type="project" value="InterPro"/>
</dbReference>
<dbReference type="InterPro" id="IPR021109">
    <property type="entry name" value="Peptidase_aspartic_dom_sf"/>
</dbReference>
<feature type="region of interest" description="Disordered" evidence="2">
    <location>
        <begin position="567"/>
        <end position="591"/>
    </location>
</feature>
<organism evidence="5 6">
    <name type="scientific">Guyanagaster necrorhizus</name>
    <dbReference type="NCBI Taxonomy" id="856835"/>
    <lineage>
        <taxon>Eukaryota</taxon>
        <taxon>Fungi</taxon>
        <taxon>Dikarya</taxon>
        <taxon>Basidiomycota</taxon>
        <taxon>Agaricomycotina</taxon>
        <taxon>Agaricomycetes</taxon>
        <taxon>Agaricomycetidae</taxon>
        <taxon>Agaricales</taxon>
        <taxon>Marasmiineae</taxon>
        <taxon>Physalacriaceae</taxon>
        <taxon>Guyanagaster</taxon>
    </lineage>
</organism>
<feature type="transmembrane region" description="Helical" evidence="3">
    <location>
        <begin position="447"/>
        <end position="475"/>
    </location>
</feature>
<keyword evidence="5" id="KW-0378">Hydrolase</keyword>
<evidence type="ECO:0000256" key="3">
    <source>
        <dbReference type="SAM" id="Phobius"/>
    </source>
</evidence>
<dbReference type="AlphaFoldDB" id="A0A9P7VFB5"/>
<evidence type="ECO:0000256" key="1">
    <source>
        <dbReference type="ARBA" id="ARBA00007447"/>
    </source>
</evidence>
<accession>A0A9P7VFB5</accession>
<evidence type="ECO:0000313" key="5">
    <source>
        <dbReference type="EMBL" id="KAG7439527.1"/>
    </source>
</evidence>
<keyword evidence="3" id="KW-0812">Transmembrane</keyword>
<dbReference type="GO" id="GO:0006508">
    <property type="term" value="P:proteolysis"/>
    <property type="evidence" value="ECO:0007669"/>
    <property type="project" value="UniProtKB-KW"/>
</dbReference>
<dbReference type="SUPFAM" id="SSF50630">
    <property type="entry name" value="Acid proteases"/>
    <property type="match status" value="1"/>
</dbReference>
<dbReference type="Pfam" id="PF00026">
    <property type="entry name" value="Asp"/>
    <property type="match status" value="1"/>
</dbReference>
<dbReference type="GeneID" id="66104226"/>
<comment type="caution">
    <text evidence="5">The sequence shown here is derived from an EMBL/GenBank/DDBJ whole genome shotgun (WGS) entry which is preliminary data.</text>
</comment>
<dbReference type="PROSITE" id="PS51767">
    <property type="entry name" value="PEPTIDASE_A1"/>
    <property type="match status" value="1"/>
</dbReference>
<comment type="similarity">
    <text evidence="1">Belongs to the peptidase A1 family.</text>
</comment>
<evidence type="ECO:0000259" key="4">
    <source>
        <dbReference type="PROSITE" id="PS51767"/>
    </source>
</evidence>
<keyword evidence="3" id="KW-1133">Transmembrane helix</keyword>